<dbReference type="AlphaFoldDB" id="A0A9X3EYP4"/>
<reference evidence="1" key="1">
    <citation type="submission" date="2022-11" db="EMBL/GenBank/DDBJ databases">
        <title>Minimal conservation of predation-associated metabolite biosynthetic gene clusters underscores biosynthetic potential of Myxococcota including descriptions for ten novel species: Archangium lansinium sp. nov., Myxococcus landrumus sp. nov., Nannocystis bai.</title>
        <authorList>
            <person name="Ahearne A."/>
            <person name="Stevens C."/>
            <person name="Phillips K."/>
        </authorList>
    </citation>
    <scope>NUCLEOTIDE SEQUENCE</scope>
    <source>
        <strain evidence="1">Na p29</strain>
    </source>
</reference>
<name>A0A9X3EYP4_9BACT</name>
<organism evidence="1 2">
    <name type="scientific">Nannocystis pusilla</name>
    <dbReference type="NCBI Taxonomy" id="889268"/>
    <lineage>
        <taxon>Bacteria</taxon>
        <taxon>Pseudomonadati</taxon>
        <taxon>Myxococcota</taxon>
        <taxon>Polyangia</taxon>
        <taxon>Nannocystales</taxon>
        <taxon>Nannocystaceae</taxon>
        <taxon>Nannocystis</taxon>
    </lineage>
</organism>
<sequence length="141" mass="14822">MTLTLPVAPEGEVAWAVGDGVQLNSGSQDLDVTWEKWIELRGADDALLAAGVAPRNGELPAGLFAPIVVEPVPACGPVNFDLAVSSFQLDFTLADQTLSVFSGHRGELVAGAGESFAVDVDTAQYNECCHWRRSSRCCSGG</sequence>
<evidence type="ECO:0000313" key="2">
    <source>
        <dbReference type="Proteomes" id="UP001150924"/>
    </source>
</evidence>
<comment type="caution">
    <text evidence="1">The sequence shown here is derived from an EMBL/GenBank/DDBJ whole genome shotgun (WGS) entry which is preliminary data.</text>
</comment>
<dbReference type="Proteomes" id="UP001150924">
    <property type="component" value="Unassembled WGS sequence"/>
</dbReference>
<dbReference type="RefSeq" id="WP_267776290.1">
    <property type="nucleotide sequence ID" value="NZ_JAPNKE010000002.1"/>
</dbReference>
<gene>
    <name evidence="1" type="ORF">OV079_45980</name>
</gene>
<proteinExistence type="predicted"/>
<dbReference type="EMBL" id="JAPNKE010000002">
    <property type="protein sequence ID" value="MCY1012767.1"/>
    <property type="molecule type" value="Genomic_DNA"/>
</dbReference>
<accession>A0A9X3EYP4</accession>
<protein>
    <submittedName>
        <fullName evidence="1">Uncharacterized protein</fullName>
    </submittedName>
</protein>
<keyword evidence="2" id="KW-1185">Reference proteome</keyword>
<evidence type="ECO:0000313" key="1">
    <source>
        <dbReference type="EMBL" id="MCY1012767.1"/>
    </source>
</evidence>